<dbReference type="AlphaFoldDB" id="A0A7N0T3A5"/>
<dbReference type="EnsemblPlants" id="Kaladp0020s0168.1.v1.1">
    <property type="protein sequence ID" value="Kaladp0020s0168.1.v1.1"/>
    <property type="gene ID" value="Kaladp0020s0168.v1.1"/>
</dbReference>
<dbReference type="PANTHER" id="PTHR23346">
    <property type="entry name" value="TRANSLATIONAL ACTIVATOR GCN1-RELATED"/>
    <property type="match status" value="1"/>
</dbReference>
<evidence type="ECO:0000313" key="3">
    <source>
        <dbReference type="Proteomes" id="UP000594263"/>
    </source>
</evidence>
<keyword evidence="1" id="KW-0677">Repeat</keyword>
<dbReference type="PANTHER" id="PTHR23346:SF7">
    <property type="entry name" value="STALLED RIBOSOME SENSOR GCN1"/>
    <property type="match status" value="1"/>
</dbReference>
<dbReference type="InterPro" id="IPR016024">
    <property type="entry name" value="ARM-type_fold"/>
</dbReference>
<keyword evidence="3" id="KW-1185">Reference proteome</keyword>
<evidence type="ECO:0008006" key="4">
    <source>
        <dbReference type="Google" id="ProtNLM"/>
    </source>
</evidence>
<accession>A0A7N0T3A5</accession>
<protein>
    <recommendedName>
        <fullName evidence="4">Clathrin/coatomer adaptor adaptin-like N-terminal domain-containing protein</fullName>
    </recommendedName>
</protein>
<dbReference type="SUPFAM" id="SSF48371">
    <property type="entry name" value="ARM repeat"/>
    <property type="match status" value="1"/>
</dbReference>
<evidence type="ECO:0000313" key="2">
    <source>
        <dbReference type="EnsemblPlants" id="Kaladp0020s0168.1.v1.1"/>
    </source>
</evidence>
<dbReference type="GO" id="GO:0019887">
    <property type="term" value="F:protein kinase regulator activity"/>
    <property type="evidence" value="ECO:0007669"/>
    <property type="project" value="TreeGrafter"/>
</dbReference>
<dbReference type="GO" id="GO:0006417">
    <property type="term" value="P:regulation of translation"/>
    <property type="evidence" value="ECO:0007669"/>
    <property type="project" value="TreeGrafter"/>
</dbReference>
<organism evidence="2 3">
    <name type="scientific">Kalanchoe fedtschenkoi</name>
    <name type="common">Lavender scallops</name>
    <name type="synonym">South American air plant</name>
    <dbReference type="NCBI Taxonomy" id="63787"/>
    <lineage>
        <taxon>Eukaryota</taxon>
        <taxon>Viridiplantae</taxon>
        <taxon>Streptophyta</taxon>
        <taxon>Embryophyta</taxon>
        <taxon>Tracheophyta</taxon>
        <taxon>Spermatophyta</taxon>
        <taxon>Magnoliopsida</taxon>
        <taxon>eudicotyledons</taxon>
        <taxon>Gunneridae</taxon>
        <taxon>Pentapetalae</taxon>
        <taxon>Saxifragales</taxon>
        <taxon>Crassulaceae</taxon>
        <taxon>Kalanchoe</taxon>
    </lineage>
</organism>
<evidence type="ECO:0000256" key="1">
    <source>
        <dbReference type="ARBA" id="ARBA00022737"/>
    </source>
</evidence>
<dbReference type="Gramene" id="Kaladp0020s0168.1.v1.1">
    <property type="protein sequence ID" value="Kaladp0020s0168.1.v1.1"/>
    <property type="gene ID" value="Kaladp0020s0168.v1.1"/>
</dbReference>
<dbReference type="Proteomes" id="UP000594263">
    <property type="component" value="Unplaced"/>
</dbReference>
<dbReference type="InterPro" id="IPR011989">
    <property type="entry name" value="ARM-like"/>
</dbReference>
<dbReference type="GO" id="GO:0005829">
    <property type="term" value="C:cytosol"/>
    <property type="evidence" value="ECO:0007669"/>
    <property type="project" value="TreeGrafter"/>
</dbReference>
<name>A0A7N0T3A5_KALFE</name>
<dbReference type="GO" id="GO:0034198">
    <property type="term" value="P:cellular response to amino acid starvation"/>
    <property type="evidence" value="ECO:0007669"/>
    <property type="project" value="TreeGrafter"/>
</dbReference>
<dbReference type="Gene3D" id="1.25.10.10">
    <property type="entry name" value="Leucine-rich Repeat Variant"/>
    <property type="match status" value="1"/>
</dbReference>
<proteinExistence type="predicted"/>
<sequence>MERILLSSKKTGLHDKVLQIIYLHMDPILPLPRLRMLSVLYHVLGVVPAYKASIGPALNELCLGLQSDELAPALYGVYSKDVHVRLACLNAIKCIPSVANRCVPQNVEVATSIWIALHDPDKSVAEMAEDIWDRYGHEFGTDYSILFRALSHINYNVRVAAAEALAAALDENPDSIQESLSTLFSLYIHDIGRTKIKSSKYYEEIP</sequence>
<reference evidence="2" key="1">
    <citation type="submission" date="2021-01" db="UniProtKB">
        <authorList>
            <consortium name="EnsemblPlants"/>
        </authorList>
    </citation>
    <scope>IDENTIFICATION</scope>
</reference>